<keyword evidence="4" id="KW-1185">Reference proteome</keyword>
<accession>A0ABY4H981</accession>
<dbReference type="EMBL" id="CP095075">
    <property type="protein sequence ID" value="UOR11362.1"/>
    <property type="molecule type" value="Genomic_DNA"/>
</dbReference>
<gene>
    <name evidence="3" type="ORF">MUO15_17460</name>
</gene>
<dbReference type="PANTHER" id="PTHR33376">
    <property type="match status" value="1"/>
</dbReference>
<dbReference type="NCBIfam" id="TIGR00787">
    <property type="entry name" value="dctP"/>
    <property type="match status" value="1"/>
</dbReference>
<reference evidence="3" key="1">
    <citation type="submission" date="2022-04" db="EMBL/GenBank/DDBJ databases">
        <title>Halobacillus sp. isolated from saltern.</title>
        <authorList>
            <person name="Won M."/>
            <person name="Lee C.-M."/>
            <person name="Woen H.-Y."/>
            <person name="Kwon S.-W."/>
        </authorList>
    </citation>
    <scope>NUCLEOTIDE SEQUENCE</scope>
    <source>
        <strain evidence="3">SSHM10-5</strain>
    </source>
</reference>
<evidence type="ECO:0000313" key="3">
    <source>
        <dbReference type="EMBL" id="UOR11362.1"/>
    </source>
</evidence>
<name>A0ABY4H981_9BACI</name>
<dbReference type="InterPro" id="IPR004682">
    <property type="entry name" value="TRAP_DctP"/>
</dbReference>
<protein>
    <submittedName>
        <fullName evidence="3">DctP family TRAP transporter solute-binding subunit</fullName>
    </submittedName>
</protein>
<dbReference type="Pfam" id="PF03480">
    <property type="entry name" value="DctP"/>
    <property type="match status" value="1"/>
</dbReference>
<dbReference type="Gene3D" id="3.40.190.170">
    <property type="entry name" value="Bacterial extracellular solute-binding protein, family 7"/>
    <property type="match status" value="1"/>
</dbReference>
<dbReference type="Proteomes" id="UP000830326">
    <property type="component" value="Chromosome"/>
</dbReference>
<dbReference type="InterPro" id="IPR038404">
    <property type="entry name" value="TRAP_DctP_sf"/>
</dbReference>
<evidence type="ECO:0000313" key="4">
    <source>
        <dbReference type="Proteomes" id="UP000830326"/>
    </source>
</evidence>
<keyword evidence="1" id="KW-0732">Signal</keyword>
<dbReference type="InterPro" id="IPR018389">
    <property type="entry name" value="DctP_fam"/>
</dbReference>
<proteinExistence type="predicted"/>
<organism evidence="3 4">
    <name type="scientific">Halobacillus amylolyticus</name>
    <dbReference type="NCBI Taxonomy" id="2932259"/>
    <lineage>
        <taxon>Bacteria</taxon>
        <taxon>Bacillati</taxon>
        <taxon>Bacillota</taxon>
        <taxon>Bacilli</taxon>
        <taxon>Bacillales</taxon>
        <taxon>Bacillaceae</taxon>
        <taxon>Halobacillus</taxon>
    </lineage>
</organism>
<evidence type="ECO:0000256" key="1">
    <source>
        <dbReference type="ARBA" id="ARBA00022729"/>
    </source>
</evidence>
<dbReference type="NCBIfam" id="NF037995">
    <property type="entry name" value="TRAP_S1"/>
    <property type="match status" value="1"/>
</dbReference>
<keyword evidence="2" id="KW-0175">Coiled coil</keyword>
<feature type="coiled-coil region" evidence="2">
    <location>
        <begin position="207"/>
        <end position="235"/>
    </location>
</feature>
<sequence length="278" mass="31400">METRTDGAVTIQVNHNAVLGSEADEIQQIRAGSLDGALFYGISNFQSIDPVFGVEELPFIFSGTEHARNAFDGEFGDEIASMLSEHQFEVLSFWENGFRHFTNNIRPIVEPADMEGIKFRSAEIPLRLKMFDLLDAVAIPMGFNELFTALQQGTVDGQENPLSTINSSKFYEVQDYLSLSGHIYNSAPLIISPQSLEKLSDEQQTILKELAEELKVEQRSKLDEQNQELETFLSEQGMEVNEINREAFLQEVQPLWETFAEENGEKVNELVELINKAE</sequence>
<dbReference type="PANTHER" id="PTHR33376:SF2">
    <property type="entry name" value="DICARBOXYLATE-BINDING PERIPLASMIC PROTEIN"/>
    <property type="match status" value="1"/>
</dbReference>
<evidence type="ECO:0000256" key="2">
    <source>
        <dbReference type="SAM" id="Coils"/>
    </source>
</evidence>